<dbReference type="Pfam" id="PF13539">
    <property type="entry name" value="Peptidase_M15_4"/>
    <property type="match status" value="1"/>
</dbReference>
<dbReference type="EMBL" id="BAAACP010000001">
    <property type="protein sequence ID" value="GAA0861460.1"/>
    <property type="molecule type" value="Genomic_DNA"/>
</dbReference>
<dbReference type="InterPro" id="IPR039561">
    <property type="entry name" value="Peptidase_M15C"/>
</dbReference>
<dbReference type="PROSITE" id="PS51257">
    <property type="entry name" value="PROKAR_LIPOPROTEIN"/>
    <property type="match status" value="1"/>
</dbReference>
<dbReference type="RefSeq" id="WP_346041375.1">
    <property type="nucleotide sequence ID" value="NZ_BAAACP010000001.1"/>
</dbReference>
<dbReference type="SUPFAM" id="SSF55166">
    <property type="entry name" value="Hedgehog/DD-peptidase"/>
    <property type="match status" value="1"/>
</dbReference>
<dbReference type="Proteomes" id="UP001400965">
    <property type="component" value="Unassembled WGS sequence"/>
</dbReference>
<evidence type="ECO:0000313" key="3">
    <source>
        <dbReference type="Proteomes" id="UP001400965"/>
    </source>
</evidence>
<feature type="domain" description="Peptidase M15C" evidence="1">
    <location>
        <begin position="154"/>
        <end position="233"/>
    </location>
</feature>
<reference evidence="2 3" key="1">
    <citation type="journal article" date="2019" name="Int. J. Syst. Evol. Microbiol.">
        <title>The Global Catalogue of Microorganisms (GCM) 10K type strain sequencing project: providing services to taxonomists for standard genome sequencing and annotation.</title>
        <authorList>
            <consortium name="The Broad Institute Genomics Platform"/>
            <consortium name="The Broad Institute Genome Sequencing Center for Infectious Disease"/>
            <person name="Wu L."/>
            <person name="Ma J."/>
        </authorList>
    </citation>
    <scope>NUCLEOTIDE SEQUENCE [LARGE SCALE GENOMIC DNA]</scope>
    <source>
        <strain evidence="2 3">JCM 6486</strain>
    </source>
</reference>
<sequence length="233" mass="26830">MKNFRSSFYILIMGVMLVFAIGCDKKEVKDVSNNDKIKIDKKKEEFTPVFKKEDIPKSVYEKMLGKSIPNKDLVDISKLSYLTITYYGFDDKPHLGEMIVNKSVSSEVLDIFKELFEKKYPIEKMKLIDEYNADDNLAMKDNNTSAFNYRVIEGSNVLSNHSKGLAIDINTLINPMVKNGQVSPKEGKEYVDRTINAKGMIKKGDACYEAFIKRGWTWGGDWNTLKDYQHFEK</sequence>
<evidence type="ECO:0000259" key="1">
    <source>
        <dbReference type="Pfam" id="PF13539"/>
    </source>
</evidence>
<organism evidence="2 3">
    <name type="scientific">Paraclostridium tenue</name>
    <dbReference type="NCBI Taxonomy" id="1737"/>
    <lineage>
        <taxon>Bacteria</taxon>
        <taxon>Bacillati</taxon>
        <taxon>Bacillota</taxon>
        <taxon>Clostridia</taxon>
        <taxon>Peptostreptococcales</taxon>
        <taxon>Peptostreptococcaceae</taxon>
        <taxon>Paraclostridium</taxon>
    </lineage>
</organism>
<dbReference type="InterPro" id="IPR009045">
    <property type="entry name" value="Zn_M74/Hedgehog-like"/>
</dbReference>
<gene>
    <name evidence="2" type="ORF">GCM10008917_02870</name>
</gene>
<keyword evidence="3" id="KW-1185">Reference proteome</keyword>
<name>A0ABN1LX41_9FIRM</name>
<proteinExistence type="predicted"/>
<accession>A0ABN1LX41</accession>
<protein>
    <recommendedName>
        <fullName evidence="1">Peptidase M15C domain-containing protein</fullName>
    </recommendedName>
</protein>
<evidence type="ECO:0000313" key="2">
    <source>
        <dbReference type="EMBL" id="GAA0861460.1"/>
    </source>
</evidence>
<dbReference type="Gene3D" id="3.30.1380.10">
    <property type="match status" value="1"/>
</dbReference>
<comment type="caution">
    <text evidence="2">The sequence shown here is derived from an EMBL/GenBank/DDBJ whole genome shotgun (WGS) entry which is preliminary data.</text>
</comment>